<dbReference type="InterPro" id="IPR001841">
    <property type="entry name" value="Znf_RING"/>
</dbReference>
<dbReference type="SMART" id="SM00184">
    <property type="entry name" value="RING"/>
    <property type="match status" value="1"/>
</dbReference>
<gene>
    <name evidence="14" type="ORF">WN944_020882</name>
</gene>
<keyword evidence="5" id="KW-0812">Transmembrane</keyword>
<dbReference type="InterPro" id="IPR013083">
    <property type="entry name" value="Znf_RING/FYVE/PHD"/>
</dbReference>
<evidence type="ECO:0000256" key="6">
    <source>
        <dbReference type="ARBA" id="ARBA00022723"/>
    </source>
</evidence>
<protein>
    <recommendedName>
        <fullName evidence="3">RING-type E3 ubiquitin transferase</fullName>
        <ecNumber evidence="3">2.3.2.27</ecNumber>
    </recommendedName>
</protein>
<keyword evidence="15" id="KW-1185">Reference proteome</keyword>
<evidence type="ECO:0000256" key="9">
    <source>
        <dbReference type="ARBA" id="ARBA00022833"/>
    </source>
</evidence>
<dbReference type="Pfam" id="PF13639">
    <property type="entry name" value="zf-RING_2"/>
    <property type="match status" value="1"/>
</dbReference>
<dbReference type="GO" id="GO:0008270">
    <property type="term" value="F:zinc ion binding"/>
    <property type="evidence" value="ECO:0007669"/>
    <property type="project" value="UniProtKB-KW"/>
</dbReference>
<evidence type="ECO:0000256" key="1">
    <source>
        <dbReference type="ARBA" id="ARBA00000900"/>
    </source>
</evidence>
<dbReference type="AlphaFoldDB" id="A0AAP0MY73"/>
<evidence type="ECO:0000256" key="11">
    <source>
        <dbReference type="ARBA" id="ARBA00023136"/>
    </source>
</evidence>
<dbReference type="SUPFAM" id="SSF57850">
    <property type="entry name" value="RING/U-box"/>
    <property type="match status" value="1"/>
</dbReference>
<evidence type="ECO:0000256" key="10">
    <source>
        <dbReference type="ARBA" id="ARBA00022989"/>
    </source>
</evidence>
<organism evidence="14 15">
    <name type="scientific">Citrus x changshan-huyou</name>
    <dbReference type="NCBI Taxonomy" id="2935761"/>
    <lineage>
        <taxon>Eukaryota</taxon>
        <taxon>Viridiplantae</taxon>
        <taxon>Streptophyta</taxon>
        <taxon>Embryophyta</taxon>
        <taxon>Tracheophyta</taxon>
        <taxon>Spermatophyta</taxon>
        <taxon>Magnoliopsida</taxon>
        <taxon>eudicotyledons</taxon>
        <taxon>Gunneridae</taxon>
        <taxon>Pentapetalae</taxon>
        <taxon>rosids</taxon>
        <taxon>malvids</taxon>
        <taxon>Sapindales</taxon>
        <taxon>Rutaceae</taxon>
        <taxon>Aurantioideae</taxon>
        <taxon>Citrus</taxon>
    </lineage>
</organism>
<keyword evidence="10" id="KW-1133">Transmembrane helix</keyword>
<dbReference type="Gene3D" id="3.30.40.10">
    <property type="entry name" value="Zinc/RING finger domain, C3HC4 (zinc finger)"/>
    <property type="match status" value="1"/>
</dbReference>
<dbReference type="PROSITE" id="PS50089">
    <property type="entry name" value="ZF_RING_2"/>
    <property type="match status" value="1"/>
</dbReference>
<dbReference type="GO" id="GO:0006511">
    <property type="term" value="P:ubiquitin-dependent protein catabolic process"/>
    <property type="evidence" value="ECO:0007669"/>
    <property type="project" value="TreeGrafter"/>
</dbReference>
<sequence length="142" mass="16010">MVLSKLATFLCDSIILRGQLRLRNKASPSYEVIASDVVLNRLKEGASSSSSLLGGSRLADEFEDESCCVCLSRLKQGDDMRVLPCLHRFHRACVDRWFNEWTKTCPLCRFSMGEEMKLHAGLGEVLTDEMVIWFSSFHVAGF</sequence>
<evidence type="ECO:0000256" key="3">
    <source>
        <dbReference type="ARBA" id="ARBA00012483"/>
    </source>
</evidence>
<comment type="caution">
    <text evidence="14">The sequence shown here is derived from an EMBL/GenBank/DDBJ whole genome shotgun (WGS) entry which is preliminary data.</text>
</comment>
<evidence type="ECO:0000313" key="14">
    <source>
        <dbReference type="EMBL" id="KAK9227936.1"/>
    </source>
</evidence>
<evidence type="ECO:0000256" key="8">
    <source>
        <dbReference type="ARBA" id="ARBA00022786"/>
    </source>
</evidence>
<dbReference type="GO" id="GO:0016020">
    <property type="term" value="C:membrane"/>
    <property type="evidence" value="ECO:0007669"/>
    <property type="project" value="UniProtKB-SubCell"/>
</dbReference>
<keyword evidence="8" id="KW-0833">Ubl conjugation pathway</keyword>
<accession>A0AAP0MY73</accession>
<dbReference type="GO" id="GO:0000325">
    <property type="term" value="C:plant-type vacuole"/>
    <property type="evidence" value="ECO:0007669"/>
    <property type="project" value="TreeGrafter"/>
</dbReference>
<keyword evidence="6" id="KW-0479">Metal-binding</keyword>
<keyword evidence="4" id="KW-0808">Transferase</keyword>
<keyword evidence="7 12" id="KW-0863">Zinc-finger</keyword>
<dbReference type="GO" id="GO:0061630">
    <property type="term" value="F:ubiquitin protein ligase activity"/>
    <property type="evidence" value="ECO:0007669"/>
    <property type="project" value="UniProtKB-EC"/>
</dbReference>
<keyword evidence="11" id="KW-0472">Membrane</keyword>
<feature type="domain" description="RING-type" evidence="13">
    <location>
        <begin position="67"/>
        <end position="109"/>
    </location>
</feature>
<dbReference type="GO" id="GO:0016567">
    <property type="term" value="P:protein ubiquitination"/>
    <property type="evidence" value="ECO:0007669"/>
    <property type="project" value="TreeGrafter"/>
</dbReference>
<comment type="catalytic activity">
    <reaction evidence="1">
        <text>S-ubiquitinyl-[E2 ubiquitin-conjugating enzyme]-L-cysteine + [acceptor protein]-L-lysine = [E2 ubiquitin-conjugating enzyme]-L-cysteine + N(6)-ubiquitinyl-[acceptor protein]-L-lysine.</text>
        <dbReference type="EC" id="2.3.2.27"/>
    </reaction>
</comment>
<keyword evidence="9" id="KW-0862">Zinc</keyword>
<evidence type="ECO:0000256" key="5">
    <source>
        <dbReference type="ARBA" id="ARBA00022692"/>
    </source>
</evidence>
<proteinExistence type="predicted"/>
<evidence type="ECO:0000256" key="7">
    <source>
        <dbReference type="ARBA" id="ARBA00022771"/>
    </source>
</evidence>
<evidence type="ECO:0000259" key="13">
    <source>
        <dbReference type="PROSITE" id="PS50089"/>
    </source>
</evidence>
<evidence type="ECO:0000256" key="2">
    <source>
        <dbReference type="ARBA" id="ARBA00004141"/>
    </source>
</evidence>
<evidence type="ECO:0000256" key="4">
    <source>
        <dbReference type="ARBA" id="ARBA00022679"/>
    </source>
</evidence>
<dbReference type="PANTHER" id="PTHR45977">
    <property type="entry name" value="TARGET OF ERK KINASE MPK-1"/>
    <property type="match status" value="1"/>
</dbReference>
<dbReference type="EMBL" id="JBCGBO010000001">
    <property type="protein sequence ID" value="KAK9227936.1"/>
    <property type="molecule type" value="Genomic_DNA"/>
</dbReference>
<dbReference type="Proteomes" id="UP001428341">
    <property type="component" value="Unassembled WGS sequence"/>
</dbReference>
<dbReference type="PANTHER" id="PTHR45977:SF13">
    <property type="entry name" value="GB|AAF27103.1"/>
    <property type="match status" value="1"/>
</dbReference>
<reference evidence="14 15" key="1">
    <citation type="submission" date="2024-05" db="EMBL/GenBank/DDBJ databases">
        <title>Haplotype-resolved chromosome-level genome assembly of Huyou (Citrus changshanensis).</title>
        <authorList>
            <person name="Miao C."/>
            <person name="Chen W."/>
            <person name="Wu Y."/>
            <person name="Wang L."/>
            <person name="Zhao S."/>
            <person name="Grierson D."/>
            <person name="Xu C."/>
            <person name="Chen K."/>
        </authorList>
    </citation>
    <scope>NUCLEOTIDE SEQUENCE [LARGE SCALE GENOMIC DNA]</scope>
    <source>
        <strain evidence="14">01-14</strain>
        <tissue evidence="14">Leaf</tissue>
    </source>
</reference>
<evidence type="ECO:0000256" key="12">
    <source>
        <dbReference type="PROSITE-ProRule" id="PRU00175"/>
    </source>
</evidence>
<name>A0AAP0MY73_9ROSI</name>
<dbReference type="EC" id="2.3.2.27" evidence="3"/>
<comment type="subcellular location">
    <subcellularLocation>
        <location evidence="2">Membrane</location>
        <topology evidence="2">Multi-pass membrane protein</topology>
    </subcellularLocation>
</comment>
<evidence type="ECO:0000313" key="15">
    <source>
        <dbReference type="Proteomes" id="UP001428341"/>
    </source>
</evidence>